<accession>A0ABT4VSJ2</accession>
<keyword evidence="5" id="KW-1185">Reference proteome</keyword>
<evidence type="ECO:0000259" key="3">
    <source>
        <dbReference type="PROSITE" id="PS50977"/>
    </source>
</evidence>
<dbReference type="InterPro" id="IPR009057">
    <property type="entry name" value="Homeodomain-like_sf"/>
</dbReference>
<organism evidence="4 5">
    <name type="scientific">Hoeflea poritis</name>
    <dbReference type="NCBI Taxonomy" id="2993659"/>
    <lineage>
        <taxon>Bacteria</taxon>
        <taxon>Pseudomonadati</taxon>
        <taxon>Pseudomonadota</taxon>
        <taxon>Alphaproteobacteria</taxon>
        <taxon>Hyphomicrobiales</taxon>
        <taxon>Rhizobiaceae</taxon>
        <taxon>Hoeflea</taxon>
    </lineage>
</organism>
<reference evidence="4" key="1">
    <citation type="submission" date="2022-11" db="EMBL/GenBank/DDBJ databases">
        <title>Hoeflea poritis sp. nov., isolated from scleractinian coral Porites lutea.</title>
        <authorList>
            <person name="Zhang G."/>
            <person name="Wei Q."/>
            <person name="Cai L."/>
        </authorList>
    </citation>
    <scope>NUCLEOTIDE SEQUENCE</scope>
    <source>
        <strain evidence="4">E7-10</strain>
    </source>
</reference>
<dbReference type="PROSITE" id="PS50977">
    <property type="entry name" value="HTH_TETR_2"/>
    <property type="match status" value="1"/>
</dbReference>
<name>A0ABT4VSJ2_9HYPH</name>
<keyword evidence="1 2" id="KW-0238">DNA-binding</keyword>
<protein>
    <submittedName>
        <fullName evidence="4">TetR/AcrR family transcriptional regulator</fullName>
    </submittedName>
</protein>
<gene>
    <name evidence="4" type="ORF">OOZ53_16905</name>
</gene>
<evidence type="ECO:0000313" key="4">
    <source>
        <dbReference type="EMBL" id="MDA4847042.1"/>
    </source>
</evidence>
<evidence type="ECO:0000256" key="2">
    <source>
        <dbReference type="PROSITE-ProRule" id="PRU00335"/>
    </source>
</evidence>
<feature type="DNA-binding region" description="H-T-H motif" evidence="2">
    <location>
        <begin position="30"/>
        <end position="49"/>
    </location>
</feature>
<dbReference type="RefSeq" id="WP_271090839.1">
    <property type="nucleotide sequence ID" value="NZ_JAPJZH010000010.1"/>
</dbReference>
<dbReference type="Gene3D" id="1.10.357.10">
    <property type="entry name" value="Tetracycline Repressor, domain 2"/>
    <property type="match status" value="1"/>
</dbReference>
<sequence>MAREIGDIRRDEIVEAAYAAVEEHGVQMPSFDHIARAGNMSRQLVRHYFSDPEELADRLCDALAAAYKDCLMKGIIMADDSRRLTVFLDFYFNFLSEKGLPKPADDVVYDAMFALASTSEKIRNNLKAQYTLLQMTLAHEIQISHPELRQSDCAELGYLIVIVMYGHWKMVASLGFDEAYNQVSRLALDRLIASYVKDREASE</sequence>
<dbReference type="InterPro" id="IPR001647">
    <property type="entry name" value="HTH_TetR"/>
</dbReference>
<dbReference type="Proteomes" id="UP001148313">
    <property type="component" value="Unassembled WGS sequence"/>
</dbReference>
<evidence type="ECO:0000313" key="5">
    <source>
        <dbReference type="Proteomes" id="UP001148313"/>
    </source>
</evidence>
<proteinExistence type="predicted"/>
<dbReference type="EMBL" id="JAPJZH010000010">
    <property type="protein sequence ID" value="MDA4847042.1"/>
    <property type="molecule type" value="Genomic_DNA"/>
</dbReference>
<evidence type="ECO:0000256" key="1">
    <source>
        <dbReference type="ARBA" id="ARBA00023125"/>
    </source>
</evidence>
<comment type="caution">
    <text evidence="4">The sequence shown here is derived from an EMBL/GenBank/DDBJ whole genome shotgun (WGS) entry which is preliminary data.</text>
</comment>
<feature type="domain" description="HTH tetR-type" evidence="3">
    <location>
        <begin position="7"/>
        <end position="67"/>
    </location>
</feature>
<dbReference type="SUPFAM" id="SSF46689">
    <property type="entry name" value="Homeodomain-like"/>
    <property type="match status" value="1"/>
</dbReference>